<dbReference type="PROSITE" id="PS50850">
    <property type="entry name" value="MFS"/>
    <property type="match status" value="1"/>
</dbReference>
<dbReference type="GO" id="GO:0005886">
    <property type="term" value="C:plasma membrane"/>
    <property type="evidence" value="ECO:0007669"/>
    <property type="project" value="UniProtKB-SubCell"/>
</dbReference>
<keyword evidence="11" id="KW-0732">Signal</keyword>
<dbReference type="InterPro" id="IPR020846">
    <property type="entry name" value="MFS_dom"/>
</dbReference>
<evidence type="ECO:0000256" key="6">
    <source>
        <dbReference type="ARBA" id="ARBA00022847"/>
    </source>
</evidence>
<dbReference type="AlphaFoldDB" id="A0A699QJW7"/>
<evidence type="ECO:0000313" key="13">
    <source>
        <dbReference type="EMBL" id="GFC68441.1"/>
    </source>
</evidence>
<feature type="non-terminal residue" evidence="13">
    <location>
        <position position="1"/>
    </location>
</feature>
<proteinExistence type="inferred from homology"/>
<feature type="domain" description="Major facilitator superfamily (MFS) profile" evidence="12">
    <location>
        <begin position="1"/>
        <end position="302"/>
    </location>
</feature>
<feature type="non-terminal residue" evidence="13">
    <location>
        <position position="302"/>
    </location>
</feature>
<keyword evidence="3" id="KW-0813">Transport</keyword>
<dbReference type="InterPro" id="IPR005829">
    <property type="entry name" value="Sugar_transporter_CS"/>
</dbReference>
<evidence type="ECO:0000256" key="5">
    <source>
        <dbReference type="ARBA" id="ARBA00022692"/>
    </source>
</evidence>
<dbReference type="Gene3D" id="1.20.1250.20">
    <property type="entry name" value="MFS general substrate transporter like domains"/>
    <property type="match status" value="2"/>
</dbReference>
<feature type="transmembrane region" description="Helical" evidence="10">
    <location>
        <begin position="76"/>
        <end position="97"/>
    </location>
</feature>
<dbReference type="InterPro" id="IPR036259">
    <property type="entry name" value="MFS_trans_sf"/>
</dbReference>
<dbReference type="PANTHER" id="PTHR43528:SF1">
    <property type="entry name" value="ALPHA-KETOGLUTARATE PERMEASE"/>
    <property type="match status" value="1"/>
</dbReference>
<evidence type="ECO:0000256" key="11">
    <source>
        <dbReference type="SAM" id="SignalP"/>
    </source>
</evidence>
<evidence type="ECO:0000256" key="4">
    <source>
        <dbReference type="ARBA" id="ARBA00022475"/>
    </source>
</evidence>
<comment type="similarity">
    <text evidence="9">Belongs to the major facilitator superfamily. Phosphate:H(+) symporter (TC 2.A.1.9) family.</text>
</comment>
<keyword evidence="6" id="KW-0769">Symport</keyword>
<dbReference type="PROSITE" id="PS00217">
    <property type="entry name" value="SUGAR_TRANSPORT_2"/>
    <property type="match status" value="1"/>
</dbReference>
<dbReference type="PANTHER" id="PTHR43528">
    <property type="entry name" value="ALPHA-KETOGLUTARATE PERMEASE"/>
    <property type="match status" value="1"/>
</dbReference>
<comment type="similarity">
    <text evidence="2">Belongs to the major facilitator superfamily. Metabolite:H+ Symporter (MHS) family (TC 2.A.1.6) family.</text>
</comment>
<accession>A0A699QJW7</accession>
<comment type="subcellular location">
    <subcellularLocation>
        <location evidence="1">Cell membrane</location>
        <topology evidence="1">Multi-pass membrane protein</topology>
    </subcellularLocation>
</comment>
<feature type="transmembrane region" description="Helical" evidence="10">
    <location>
        <begin position="221"/>
        <end position="244"/>
    </location>
</feature>
<evidence type="ECO:0000256" key="8">
    <source>
        <dbReference type="ARBA" id="ARBA00023136"/>
    </source>
</evidence>
<keyword evidence="7 10" id="KW-1133">Transmembrane helix</keyword>
<evidence type="ECO:0000256" key="1">
    <source>
        <dbReference type="ARBA" id="ARBA00004651"/>
    </source>
</evidence>
<keyword evidence="5 10" id="KW-0812">Transmembrane</keyword>
<organism evidence="13">
    <name type="scientific">Tanacetum cinerariifolium</name>
    <name type="common">Dalmatian daisy</name>
    <name type="synonym">Chrysanthemum cinerariifolium</name>
    <dbReference type="NCBI Taxonomy" id="118510"/>
    <lineage>
        <taxon>Eukaryota</taxon>
        <taxon>Viridiplantae</taxon>
        <taxon>Streptophyta</taxon>
        <taxon>Embryophyta</taxon>
        <taxon>Tracheophyta</taxon>
        <taxon>Spermatophyta</taxon>
        <taxon>Magnoliopsida</taxon>
        <taxon>eudicotyledons</taxon>
        <taxon>Gunneridae</taxon>
        <taxon>Pentapetalae</taxon>
        <taxon>asterids</taxon>
        <taxon>campanulids</taxon>
        <taxon>Asterales</taxon>
        <taxon>Asteraceae</taxon>
        <taxon>Asteroideae</taxon>
        <taxon>Anthemideae</taxon>
        <taxon>Anthemidinae</taxon>
        <taxon>Tanacetum</taxon>
    </lineage>
</organism>
<keyword evidence="8 10" id="KW-0472">Membrane</keyword>
<dbReference type="Pfam" id="PF07690">
    <property type="entry name" value="MFS_1"/>
    <property type="match status" value="1"/>
</dbReference>
<feature type="transmembrane region" description="Helical" evidence="10">
    <location>
        <begin position="195"/>
        <end position="215"/>
    </location>
</feature>
<evidence type="ECO:0000256" key="10">
    <source>
        <dbReference type="SAM" id="Phobius"/>
    </source>
</evidence>
<feature type="transmembrane region" description="Helical" evidence="10">
    <location>
        <begin position="39"/>
        <end position="64"/>
    </location>
</feature>
<gene>
    <name evidence="13" type="ORF">Tci_840411</name>
</gene>
<dbReference type="GO" id="GO:0015293">
    <property type="term" value="F:symporter activity"/>
    <property type="evidence" value="ECO:0007669"/>
    <property type="project" value="UniProtKB-KW"/>
</dbReference>
<evidence type="ECO:0000256" key="9">
    <source>
        <dbReference type="ARBA" id="ARBA00044504"/>
    </source>
</evidence>
<protein>
    <recommendedName>
        <fullName evidence="12">Major facilitator superfamily (MFS) profile domain-containing protein</fullName>
    </recommendedName>
</protein>
<dbReference type="SUPFAM" id="SSF103473">
    <property type="entry name" value="MFS general substrate transporter"/>
    <property type="match status" value="1"/>
</dbReference>
<keyword evidence="4" id="KW-1003">Cell membrane</keyword>
<feature type="chain" id="PRO_5025692664" description="Major facilitator superfamily (MFS) profile domain-containing protein" evidence="11">
    <location>
        <begin position="18"/>
        <end position="302"/>
    </location>
</feature>
<name>A0A699QJW7_TANCI</name>
<evidence type="ECO:0000256" key="2">
    <source>
        <dbReference type="ARBA" id="ARBA00008240"/>
    </source>
</evidence>
<feature type="transmembrane region" description="Helical" evidence="10">
    <location>
        <begin position="165"/>
        <end position="183"/>
    </location>
</feature>
<evidence type="ECO:0000256" key="7">
    <source>
        <dbReference type="ARBA" id="ARBA00022989"/>
    </source>
</evidence>
<dbReference type="InterPro" id="IPR011701">
    <property type="entry name" value="MFS"/>
</dbReference>
<dbReference type="InterPro" id="IPR051084">
    <property type="entry name" value="H+-coupled_symporters"/>
</dbReference>
<evidence type="ECO:0000259" key="12">
    <source>
        <dbReference type="PROSITE" id="PS50850"/>
    </source>
</evidence>
<dbReference type="EMBL" id="BKCJ011020150">
    <property type="protein sequence ID" value="GFC68441.1"/>
    <property type="molecule type" value="Genomic_DNA"/>
</dbReference>
<reference evidence="13" key="1">
    <citation type="journal article" date="2019" name="Sci. Rep.">
        <title>Draft genome of Tanacetum cinerariifolium, the natural source of mosquito coil.</title>
        <authorList>
            <person name="Yamashiro T."/>
            <person name="Shiraishi A."/>
            <person name="Satake H."/>
            <person name="Nakayama K."/>
        </authorList>
    </citation>
    <scope>NUCLEOTIDE SEQUENCE</scope>
</reference>
<feature type="signal peptide" evidence="11">
    <location>
        <begin position="1"/>
        <end position="17"/>
    </location>
</feature>
<feature type="transmembrane region" description="Helical" evidence="10">
    <location>
        <begin position="132"/>
        <end position="153"/>
    </location>
</feature>
<sequence>WAPILLVALRMLQGFSAGGEIGGAASYIREWAPPSRRSLYISFLPSIAQLGKGLAAAFAGLAAATLTDPQMFEWGWRIPFLLALPLGIIGLWMRLSIEDSPEFESKKDDTAVKKGQPFAELISTYPRALFKVILISLVQNIGTYIGTVFIAAYFSSILGYTKGQASTIVLIAVILAAFLIPLAGQLGSYRGAKSVLRLSYLAYAVLSVPSFMLMQQGSVNLAIVGLALGMIPYALCQAGTYSVMPEFFPMHIRHTGVAFGHSVGAVIGGGAGPYFATWLIGATGNQYAPAYILCVAGLIGLI</sequence>
<comment type="caution">
    <text evidence="13">The sequence shown here is derived from an EMBL/GenBank/DDBJ whole genome shotgun (WGS) entry which is preliminary data.</text>
</comment>
<evidence type="ECO:0000256" key="3">
    <source>
        <dbReference type="ARBA" id="ARBA00022448"/>
    </source>
</evidence>